<keyword evidence="5" id="KW-1185">Reference proteome</keyword>
<keyword evidence="2" id="KW-0472">Membrane</keyword>
<dbReference type="GO" id="GO:0004674">
    <property type="term" value="F:protein serine/threonine kinase activity"/>
    <property type="evidence" value="ECO:0007669"/>
    <property type="project" value="TreeGrafter"/>
</dbReference>
<dbReference type="InterPro" id="IPR011009">
    <property type="entry name" value="Kinase-like_dom_sf"/>
</dbReference>
<feature type="domain" description="Protein kinase" evidence="3">
    <location>
        <begin position="13"/>
        <end position="295"/>
    </location>
</feature>
<dbReference type="PANTHER" id="PTHR44329">
    <property type="entry name" value="SERINE/THREONINE-PROTEIN KINASE TNNI3K-RELATED"/>
    <property type="match status" value="1"/>
</dbReference>
<dbReference type="InterPro" id="IPR051681">
    <property type="entry name" value="Ser/Thr_Kinases-Pseudokinases"/>
</dbReference>
<evidence type="ECO:0000313" key="4">
    <source>
        <dbReference type="EMBL" id="RZS71722.1"/>
    </source>
</evidence>
<dbReference type="Pfam" id="PF00069">
    <property type="entry name" value="Pkinase"/>
    <property type="match status" value="1"/>
</dbReference>
<keyword evidence="2" id="KW-1133">Transmembrane helix</keyword>
<dbReference type="PROSITE" id="PS50011">
    <property type="entry name" value="PROTEIN_KINASE_DOM"/>
    <property type="match status" value="1"/>
</dbReference>
<proteinExistence type="predicted"/>
<evidence type="ECO:0000313" key="5">
    <source>
        <dbReference type="Proteomes" id="UP000293874"/>
    </source>
</evidence>
<feature type="transmembrane region" description="Helical" evidence="2">
    <location>
        <begin position="385"/>
        <end position="404"/>
    </location>
</feature>
<feature type="coiled-coil region" evidence="1">
    <location>
        <begin position="576"/>
        <end position="635"/>
    </location>
</feature>
<keyword evidence="2" id="KW-0812">Transmembrane</keyword>
<name>A0A4Q7MSE1_9BACT</name>
<keyword evidence="4" id="KW-0808">Transferase</keyword>
<dbReference type="AlphaFoldDB" id="A0A4Q7MSE1"/>
<dbReference type="RefSeq" id="WP_130542196.1">
    <property type="nucleotide sequence ID" value="NZ_CP042431.1"/>
</dbReference>
<organism evidence="4 5">
    <name type="scientific">Pseudobacter ginsenosidimutans</name>
    <dbReference type="NCBI Taxonomy" id="661488"/>
    <lineage>
        <taxon>Bacteria</taxon>
        <taxon>Pseudomonadati</taxon>
        <taxon>Bacteroidota</taxon>
        <taxon>Chitinophagia</taxon>
        <taxon>Chitinophagales</taxon>
        <taxon>Chitinophagaceae</taxon>
        <taxon>Pseudobacter</taxon>
    </lineage>
</organism>
<evidence type="ECO:0000256" key="2">
    <source>
        <dbReference type="SAM" id="Phobius"/>
    </source>
</evidence>
<keyword evidence="1" id="KW-0175">Coiled coil</keyword>
<dbReference type="SUPFAM" id="SSF56112">
    <property type="entry name" value="Protein kinase-like (PK-like)"/>
    <property type="match status" value="1"/>
</dbReference>
<dbReference type="Proteomes" id="UP000293874">
    <property type="component" value="Unassembled WGS sequence"/>
</dbReference>
<reference evidence="4 5" key="1">
    <citation type="submission" date="2019-02" db="EMBL/GenBank/DDBJ databases">
        <title>Genomic Encyclopedia of Type Strains, Phase IV (KMG-IV): sequencing the most valuable type-strain genomes for metagenomic binning, comparative biology and taxonomic classification.</title>
        <authorList>
            <person name="Goeker M."/>
        </authorList>
    </citation>
    <scope>NUCLEOTIDE SEQUENCE [LARGE SCALE GENOMIC DNA]</scope>
    <source>
        <strain evidence="4 5">DSM 18116</strain>
    </source>
</reference>
<sequence length="646" mass="73972">MINQQYSGSKGVYITSNLLGKGGEGEVYELADHPDQVLKLYSEPLSSSKANKLQLMVDRFSEQMQAYAAWPTDLVRDKKGKPCGFVMKKLHKYMPLHMLFSPMDRKRIFPDKGYNFLVHVARNISSAFHTLHSAGMVVGDVNEGNLLVNKQGMVAFIDCDSFQLSDGNNYFYCEVGVPRYTPPELLRLPSFENVVRTANTDAFSMAILIFQLLFLGRHPFAGINHTAEDIGEETAIQRQLFAYSLRQNHKLITPPKDSFDINSLPNSITDLFHDAFESVTRPMPAQWILATNQLLQQMSHCSRSKLHIFPNKLTQCPWCEFKTKRNILYFIDDLHSAQSAIHSDFDRFIHGFTVDPVYFPEPDLSIPVQPLATIQHGGRMKKYELQQTAISALLLLTAAFVFIISTTSGFLVLGLSVFFYMGFPWKWYLQAELKRHNENHQNLSNQLNRAVNSYQSTQDLDQYNQHGKRIIQLIAQYGEVPRTIQVKKRLEEERIYNQQLHHFLQQFRLQDHSIPGFGANRKQALYNAGIITASDLTKLGNIKVQGIGQKYEQMLLSWQRQMAGGFVYYPDNLQLNKAFLRIIDDAAQSKKQLEQEIRSQYNGLQQLKQHILAKRKQLQSQISAISLQVAQAQAELQSFKQLIKVI</sequence>
<dbReference type="InterPro" id="IPR000719">
    <property type="entry name" value="Prot_kinase_dom"/>
</dbReference>
<accession>A0A4Q7MSE1</accession>
<protein>
    <submittedName>
        <fullName evidence="4">DNA-binding helix-hairpin-helix protein with protein kinase domain</fullName>
    </submittedName>
</protein>
<dbReference type="GO" id="GO:0005524">
    <property type="term" value="F:ATP binding"/>
    <property type="evidence" value="ECO:0007669"/>
    <property type="project" value="InterPro"/>
</dbReference>
<dbReference type="Gene3D" id="1.10.510.10">
    <property type="entry name" value="Transferase(Phosphotransferase) domain 1"/>
    <property type="match status" value="1"/>
</dbReference>
<evidence type="ECO:0000256" key="1">
    <source>
        <dbReference type="SAM" id="Coils"/>
    </source>
</evidence>
<gene>
    <name evidence="4" type="ORF">EV199_3630</name>
</gene>
<dbReference type="GO" id="GO:0003677">
    <property type="term" value="F:DNA binding"/>
    <property type="evidence" value="ECO:0007669"/>
    <property type="project" value="UniProtKB-KW"/>
</dbReference>
<dbReference type="EMBL" id="SGXA01000002">
    <property type="protein sequence ID" value="RZS71722.1"/>
    <property type="molecule type" value="Genomic_DNA"/>
</dbReference>
<dbReference type="OrthoDB" id="9805504at2"/>
<keyword evidence="4" id="KW-0418">Kinase</keyword>
<keyword evidence="4" id="KW-0238">DNA-binding</keyword>
<comment type="caution">
    <text evidence="4">The sequence shown here is derived from an EMBL/GenBank/DDBJ whole genome shotgun (WGS) entry which is preliminary data.</text>
</comment>
<evidence type="ECO:0000259" key="3">
    <source>
        <dbReference type="PROSITE" id="PS50011"/>
    </source>
</evidence>